<keyword evidence="3" id="KW-0677">Repeat</keyword>
<dbReference type="GO" id="GO:0005634">
    <property type="term" value="C:nucleus"/>
    <property type="evidence" value="ECO:0007669"/>
    <property type="project" value="TreeGrafter"/>
</dbReference>
<dbReference type="InterPro" id="IPR000225">
    <property type="entry name" value="Armadillo"/>
</dbReference>
<dbReference type="SMART" id="SM00185">
    <property type="entry name" value="ARM"/>
    <property type="match status" value="6"/>
</dbReference>
<evidence type="ECO:0000256" key="5">
    <source>
        <dbReference type="ARBA" id="ARBA00022949"/>
    </source>
</evidence>
<dbReference type="GO" id="GO:0005737">
    <property type="term" value="C:cytoplasm"/>
    <property type="evidence" value="ECO:0007669"/>
    <property type="project" value="TreeGrafter"/>
</dbReference>
<reference evidence="8" key="1">
    <citation type="submission" date="2020-03" db="EMBL/GenBank/DDBJ databases">
        <authorList>
            <person name="Weist P."/>
        </authorList>
    </citation>
    <scope>NUCLEOTIDE SEQUENCE</scope>
</reference>
<proteinExistence type="inferred from homology"/>
<organism evidence="8 9">
    <name type="scientific">Pleuronectes platessa</name>
    <name type="common">European plaice</name>
    <dbReference type="NCBI Taxonomy" id="8262"/>
    <lineage>
        <taxon>Eukaryota</taxon>
        <taxon>Metazoa</taxon>
        <taxon>Chordata</taxon>
        <taxon>Craniata</taxon>
        <taxon>Vertebrata</taxon>
        <taxon>Euteleostomi</taxon>
        <taxon>Actinopterygii</taxon>
        <taxon>Neopterygii</taxon>
        <taxon>Teleostei</taxon>
        <taxon>Neoteleostei</taxon>
        <taxon>Acanthomorphata</taxon>
        <taxon>Carangaria</taxon>
        <taxon>Pleuronectiformes</taxon>
        <taxon>Pleuronectoidei</taxon>
        <taxon>Pleuronectidae</taxon>
        <taxon>Pleuronectes</taxon>
    </lineage>
</organism>
<accession>A0A9N7VSN0</accession>
<dbReference type="InterPro" id="IPR028435">
    <property type="entry name" value="Plakophilin/d_Catenin"/>
</dbReference>
<evidence type="ECO:0000313" key="8">
    <source>
        <dbReference type="EMBL" id="CAB1457611.1"/>
    </source>
</evidence>
<sequence>MTSLDPLKSVISIGMVDDTSLAVPSLHQCSSGNQRVLEQVQTIRRTKSRKSSSSSRSDSSSFSPTSPTYEPVFGDPVKNQLTSPNGSVFFGNGLSKRLSFEKSVKQQVVNNSKESTYKRNSAAAAFQYEKRSYATLGNMAVSNNSSSRSEHDLARQRSLGYHSSLPLQRFLSSKGTMRTERPTSQLIAQGSRQTVYASNATFPMKSMKLVNGSQPDGPVTLQKPVVPEVTTTTKVFGSNGTSGVADITMKEAVTCLSSNDETHQHCGASYIQHNTFIDDKAKDEVLKLKGIPPLVALLRSPNAEVSETAAAALRNLSFKSNSSKEAINRRGLSEAVALLNETDSVDLQKQLTGLLWNLSSADELKPDLLKSALPVLMERVILPYTTSPDRTTSNNQDPEVFYHATGCLRNLSSAKQNHRQVMRKCRGLVDSLVSYVEDCVEAGNPDDKSLENCVCVLHNLTFQLEAEAATLFTKISALSRTVSRGSSSSSPDDAGPIGCFSPQSKAPEQELQFDVPVVEDPNPSGAAWLFHSKTLQSYLSLLDTSHRADTQEACCGALHNLTAHEGIVSKVMGHTIVNKLNGLQVISPLLKSNKANLQKSAVALVGNLTNNPGLQRAIARKCLPELGSIIKGGAEEANESDDTLSMVCQATNCLVMKQPEAGKLLLNRTTIKSLGDLSENNHFPKTSKAASLFLCNLWSDKDLQSFLKKQKMGKPLFLNDVTMSALQSVQDAYKQAVGARRCSCCCTR</sequence>
<comment type="similarity">
    <text evidence="2">Belongs to the beta-catenin family.</text>
</comment>
<gene>
    <name evidence="8" type="ORF">PLEPLA_LOCUS45435</name>
</gene>
<evidence type="ECO:0000313" key="9">
    <source>
        <dbReference type="Proteomes" id="UP001153269"/>
    </source>
</evidence>
<feature type="repeat" description="ARM" evidence="6">
    <location>
        <begin position="289"/>
        <end position="331"/>
    </location>
</feature>
<dbReference type="InterPro" id="IPR016024">
    <property type="entry name" value="ARM-type_fold"/>
</dbReference>
<name>A0A9N7VSN0_PLEPL</name>
<dbReference type="Pfam" id="PF00514">
    <property type="entry name" value="Arm"/>
    <property type="match status" value="1"/>
</dbReference>
<evidence type="ECO:0000256" key="4">
    <source>
        <dbReference type="ARBA" id="ARBA00022889"/>
    </source>
</evidence>
<keyword evidence="5" id="KW-0965">Cell junction</keyword>
<keyword evidence="4" id="KW-0130">Cell adhesion</keyword>
<dbReference type="InterPro" id="IPR011989">
    <property type="entry name" value="ARM-like"/>
</dbReference>
<evidence type="ECO:0000256" key="3">
    <source>
        <dbReference type="ARBA" id="ARBA00022737"/>
    </source>
</evidence>
<dbReference type="EMBL" id="CADEAL010004350">
    <property type="protein sequence ID" value="CAB1457611.1"/>
    <property type="molecule type" value="Genomic_DNA"/>
</dbReference>
<comment type="caution">
    <text evidence="8">The sequence shown here is derived from an EMBL/GenBank/DDBJ whole genome shotgun (WGS) entry which is preliminary data.</text>
</comment>
<evidence type="ECO:0000256" key="7">
    <source>
        <dbReference type="SAM" id="MobiDB-lite"/>
    </source>
</evidence>
<dbReference type="Proteomes" id="UP001153269">
    <property type="component" value="Unassembled WGS sequence"/>
</dbReference>
<evidence type="ECO:0000256" key="6">
    <source>
        <dbReference type="PROSITE-ProRule" id="PRU00259"/>
    </source>
</evidence>
<dbReference type="GO" id="GO:0098609">
    <property type="term" value="P:cell-cell adhesion"/>
    <property type="evidence" value="ECO:0007669"/>
    <property type="project" value="InterPro"/>
</dbReference>
<keyword evidence="9" id="KW-1185">Reference proteome</keyword>
<evidence type="ECO:0000256" key="2">
    <source>
        <dbReference type="ARBA" id="ARBA00005462"/>
    </source>
</evidence>
<dbReference type="PANTHER" id="PTHR10372">
    <property type="entry name" value="PLAKOPHILLIN-RELATED"/>
    <property type="match status" value="1"/>
</dbReference>
<feature type="compositionally biased region" description="Low complexity" evidence="7">
    <location>
        <begin position="51"/>
        <end position="67"/>
    </location>
</feature>
<comment type="subcellular location">
    <subcellularLocation>
        <location evidence="1">Cell junction</location>
    </subcellularLocation>
</comment>
<dbReference type="PANTHER" id="PTHR10372:SF3">
    <property type="entry name" value="PLAKOPHILIN-1"/>
    <property type="match status" value="1"/>
</dbReference>
<dbReference type="SUPFAM" id="SSF48371">
    <property type="entry name" value="ARM repeat"/>
    <property type="match status" value="1"/>
</dbReference>
<evidence type="ECO:0000256" key="1">
    <source>
        <dbReference type="ARBA" id="ARBA00004282"/>
    </source>
</evidence>
<dbReference type="PROSITE" id="PS50176">
    <property type="entry name" value="ARM_REPEAT"/>
    <property type="match status" value="1"/>
</dbReference>
<protein>
    <recommendedName>
        <fullName evidence="10">Plakophilin 1</fullName>
    </recommendedName>
</protein>
<dbReference type="GO" id="GO:0005912">
    <property type="term" value="C:adherens junction"/>
    <property type="evidence" value="ECO:0007669"/>
    <property type="project" value="TreeGrafter"/>
</dbReference>
<evidence type="ECO:0008006" key="10">
    <source>
        <dbReference type="Google" id="ProtNLM"/>
    </source>
</evidence>
<dbReference type="AlphaFoldDB" id="A0A9N7VSN0"/>
<dbReference type="Gene3D" id="1.25.10.10">
    <property type="entry name" value="Leucine-rich Repeat Variant"/>
    <property type="match status" value="1"/>
</dbReference>
<dbReference type="GO" id="GO:0005886">
    <property type="term" value="C:plasma membrane"/>
    <property type="evidence" value="ECO:0007669"/>
    <property type="project" value="TreeGrafter"/>
</dbReference>
<feature type="region of interest" description="Disordered" evidence="7">
    <location>
        <begin position="41"/>
        <end position="77"/>
    </location>
</feature>